<evidence type="ECO:0000256" key="1">
    <source>
        <dbReference type="SAM" id="MobiDB-lite"/>
    </source>
</evidence>
<feature type="region of interest" description="Disordered" evidence="1">
    <location>
        <begin position="27"/>
        <end position="59"/>
    </location>
</feature>
<name>A0A7C9EJY1_OPUST</name>
<dbReference type="EMBL" id="GISG01231225">
    <property type="protein sequence ID" value="MBA4666305.1"/>
    <property type="molecule type" value="Transcribed_RNA"/>
</dbReference>
<proteinExistence type="predicted"/>
<sequence length="105" mass="11679">MASLSTLNPISLIFPTIPIPSLPLTSTLFPPSPPDPPRTQLQYGPIQTPTVPRSGKERCPYRSSVKLKTTKANPIQNQLILRIIVIRMAFLIRNSLPRMGKLGFM</sequence>
<evidence type="ECO:0000313" key="2">
    <source>
        <dbReference type="EMBL" id="MBA4666305.1"/>
    </source>
</evidence>
<dbReference type="AlphaFoldDB" id="A0A7C9EJY1"/>
<organism evidence="2">
    <name type="scientific">Opuntia streptacantha</name>
    <name type="common">Prickly pear cactus</name>
    <name type="synonym">Opuntia cardona</name>
    <dbReference type="NCBI Taxonomy" id="393608"/>
    <lineage>
        <taxon>Eukaryota</taxon>
        <taxon>Viridiplantae</taxon>
        <taxon>Streptophyta</taxon>
        <taxon>Embryophyta</taxon>
        <taxon>Tracheophyta</taxon>
        <taxon>Spermatophyta</taxon>
        <taxon>Magnoliopsida</taxon>
        <taxon>eudicotyledons</taxon>
        <taxon>Gunneridae</taxon>
        <taxon>Pentapetalae</taxon>
        <taxon>Caryophyllales</taxon>
        <taxon>Cactineae</taxon>
        <taxon>Cactaceae</taxon>
        <taxon>Opuntioideae</taxon>
        <taxon>Opuntia</taxon>
    </lineage>
</organism>
<reference evidence="2" key="1">
    <citation type="journal article" date="2013" name="J. Plant Res.">
        <title>Effect of fungi and light on seed germination of three Opuntia species from semiarid lands of central Mexico.</title>
        <authorList>
            <person name="Delgado-Sanchez P."/>
            <person name="Jimenez-Bremont J.F."/>
            <person name="Guerrero-Gonzalez Mde L."/>
            <person name="Flores J."/>
        </authorList>
    </citation>
    <scope>NUCLEOTIDE SEQUENCE</scope>
    <source>
        <tissue evidence="2">Cladode</tissue>
    </source>
</reference>
<accession>A0A7C9EJY1</accession>
<feature type="compositionally biased region" description="Polar residues" evidence="1">
    <location>
        <begin position="40"/>
        <end position="51"/>
    </location>
</feature>
<protein>
    <submittedName>
        <fullName evidence="2">Uncharacterized protein</fullName>
    </submittedName>
</protein>
<reference evidence="2" key="2">
    <citation type="submission" date="2020-07" db="EMBL/GenBank/DDBJ databases">
        <authorList>
            <person name="Vera ALvarez R."/>
            <person name="Arias-Moreno D.M."/>
            <person name="Jimenez-Jacinto V."/>
            <person name="Jimenez-Bremont J.F."/>
            <person name="Swaminathan K."/>
            <person name="Moose S.P."/>
            <person name="Guerrero-Gonzalez M.L."/>
            <person name="Marino-Ramirez L."/>
            <person name="Landsman D."/>
            <person name="Rodriguez-Kessler M."/>
            <person name="Delgado-Sanchez P."/>
        </authorList>
    </citation>
    <scope>NUCLEOTIDE SEQUENCE</scope>
    <source>
        <tissue evidence="2">Cladode</tissue>
    </source>
</reference>